<dbReference type="Gramene" id="ONIVA10G20920.4">
    <property type="protein sequence ID" value="ONIVA10G20920.4"/>
    <property type="gene ID" value="ONIVA10G20920"/>
</dbReference>
<proteinExistence type="predicted"/>
<dbReference type="Proteomes" id="UP000006591">
    <property type="component" value="Chromosome 10"/>
</dbReference>
<evidence type="ECO:0000313" key="3">
    <source>
        <dbReference type="Proteomes" id="UP000006591"/>
    </source>
</evidence>
<evidence type="ECO:0000313" key="2">
    <source>
        <dbReference type="EnsemblPlants" id="ONIVA10G20920.4"/>
    </source>
</evidence>
<feature type="region of interest" description="Disordered" evidence="1">
    <location>
        <begin position="238"/>
        <end position="300"/>
    </location>
</feature>
<accession>A0A0E0IWF8</accession>
<protein>
    <submittedName>
        <fullName evidence="2">Uncharacterized protein</fullName>
    </submittedName>
</protein>
<evidence type="ECO:0000256" key="1">
    <source>
        <dbReference type="SAM" id="MobiDB-lite"/>
    </source>
</evidence>
<feature type="compositionally biased region" description="Basic and acidic residues" evidence="1">
    <location>
        <begin position="90"/>
        <end position="102"/>
    </location>
</feature>
<organism evidence="2">
    <name type="scientific">Oryza nivara</name>
    <name type="common">Indian wild rice</name>
    <name type="synonym">Oryza sativa f. spontanea</name>
    <dbReference type="NCBI Taxonomy" id="4536"/>
    <lineage>
        <taxon>Eukaryota</taxon>
        <taxon>Viridiplantae</taxon>
        <taxon>Streptophyta</taxon>
        <taxon>Embryophyta</taxon>
        <taxon>Tracheophyta</taxon>
        <taxon>Spermatophyta</taxon>
        <taxon>Magnoliopsida</taxon>
        <taxon>Liliopsida</taxon>
        <taxon>Poales</taxon>
        <taxon>Poaceae</taxon>
        <taxon>BOP clade</taxon>
        <taxon>Oryzoideae</taxon>
        <taxon>Oryzeae</taxon>
        <taxon>Oryzinae</taxon>
        <taxon>Oryza</taxon>
    </lineage>
</organism>
<feature type="region of interest" description="Disordered" evidence="1">
    <location>
        <begin position="76"/>
        <end position="103"/>
    </location>
</feature>
<name>A0A0E0IWF8_ORYNI</name>
<reference evidence="2" key="2">
    <citation type="submission" date="2018-04" db="EMBL/GenBank/DDBJ databases">
        <title>OnivRS2 (Oryza nivara Reference Sequence Version 2).</title>
        <authorList>
            <person name="Zhang J."/>
            <person name="Kudrna D."/>
            <person name="Lee S."/>
            <person name="Talag J."/>
            <person name="Rajasekar S."/>
            <person name="Welchert J."/>
            <person name="Hsing Y.-I."/>
            <person name="Wing R.A."/>
        </authorList>
    </citation>
    <scope>NUCLEOTIDE SEQUENCE [LARGE SCALE GENOMIC DNA]</scope>
</reference>
<dbReference type="EnsemblPlants" id="ONIVA10G20920.4">
    <property type="protein sequence ID" value="ONIVA10G20920.4"/>
    <property type="gene ID" value="ONIVA10G20920"/>
</dbReference>
<dbReference type="AlphaFoldDB" id="A0A0E0IWF8"/>
<reference evidence="2" key="1">
    <citation type="submission" date="2015-04" db="UniProtKB">
        <authorList>
            <consortium name="EnsemblPlants"/>
        </authorList>
    </citation>
    <scope>IDENTIFICATION</scope>
    <source>
        <strain evidence="2">SL10</strain>
    </source>
</reference>
<keyword evidence="3" id="KW-1185">Reference proteome</keyword>
<sequence length="300" mass="32638">MFPCLNPCGKLVMAGNNGRSDHRVFRYSMGSNGVCGGGIAAAAASSSSISMPKVSAISLGFQALSMAILATRRLEGGRHTQSTRRGVWSRHAEEGRKNKGDTRLTGYEKAPSLLFGSKGRVLPIEPHKITLCQVLRMLTNDNDCHQALTQMSSTLTRSMDKAMQQQIAVREPEHELSYLPAVKSTPTSMKCPRMVAFLKSISPSPPRLAQDVPQHLWSLTGFGAGLGEEGVLALRGRPRRRRRTTAGATGMGQGGGRILKMEEGLGGGSRRRRGSRACATDKRSRGRRRWEGRRPEATKL</sequence>